<reference evidence="1 2" key="1">
    <citation type="journal article" date="2019" name="Nat. Ecol. Evol.">
        <title>Megaphylogeny resolves global patterns of mushroom evolution.</title>
        <authorList>
            <person name="Varga T."/>
            <person name="Krizsan K."/>
            <person name="Foldi C."/>
            <person name="Dima B."/>
            <person name="Sanchez-Garcia M."/>
            <person name="Sanchez-Ramirez S."/>
            <person name="Szollosi G.J."/>
            <person name="Szarkandi J.G."/>
            <person name="Papp V."/>
            <person name="Albert L."/>
            <person name="Andreopoulos W."/>
            <person name="Angelini C."/>
            <person name="Antonin V."/>
            <person name="Barry K.W."/>
            <person name="Bougher N.L."/>
            <person name="Buchanan P."/>
            <person name="Buyck B."/>
            <person name="Bense V."/>
            <person name="Catcheside P."/>
            <person name="Chovatia M."/>
            <person name="Cooper J."/>
            <person name="Damon W."/>
            <person name="Desjardin D."/>
            <person name="Finy P."/>
            <person name="Geml J."/>
            <person name="Haridas S."/>
            <person name="Hughes K."/>
            <person name="Justo A."/>
            <person name="Karasinski D."/>
            <person name="Kautmanova I."/>
            <person name="Kiss B."/>
            <person name="Kocsube S."/>
            <person name="Kotiranta H."/>
            <person name="LaButti K.M."/>
            <person name="Lechner B.E."/>
            <person name="Liimatainen K."/>
            <person name="Lipzen A."/>
            <person name="Lukacs Z."/>
            <person name="Mihaltcheva S."/>
            <person name="Morgado L.N."/>
            <person name="Niskanen T."/>
            <person name="Noordeloos M.E."/>
            <person name="Ohm R.A."/>
            <person name="Ortiz-Santana B."/>
            <person name="Ovrebo C."/>
            <person name="Racz N."/>
            <person name="Riley R."/>
            <person name="Savchenko A."/>
            <person name="Shiryaev A."/>
            <person name="Soop K."/>
            <person name="Spirin V."/>
            <person name="Szebenyi C."/>
            <person name="Tomsovsky M."/>
            <person name="Tulloss R.E."/>
            <person name="Uehling J."/>
            <person name="Grigoriev I.V."/>
            <person name="Vagvolgyi C."/>
            <person name="Papp T."/>
            <person name="Martin F.M."/>
            <person name="Miettinen O."/>
            <person name="Hibbett D.S."/>
            <person name="Nagy L.G."/>
        </authorList>
    </citation>
    <scope>NUCLEOTIDE SEQUENCE [LARGE SCALE GENOMIC DNA]</scope>
    <source>
        <strain evidence="1 2">NL-1719</strain>
    </source>
</reference>
<dbReference type="EMBL" id="ML208856">
    <property type="protein sequence ID" value="TFK59965.1"/>
    <property type="molecule type" value="Genomic_DNA"/>
</dbReference>
<proteinExistence type="predicted"/>
<protein>
    <submittedName>
        <fullName evidence="1">Uncharacterized protein</fullName>
    </submittedName>
</protein>
<name>A0ACD3A2L8_9AGAR</name>
<accession>A0ACD3A2L8</accession>
<evidence type="ECO:0000313" key="2">
    <source>
        <dbReference type="Proteomes" id="UP000308600"/>
    </source>
</evidence>
<dbReference type="Proteomes" id="UP000308600">
    <property type="component" value="Unassembled WGS sequence"/>
</dbReference>
<organism evidence="1 2">
    <name type="scientific">Pluteus cervinus</name>
    <dbReference type="NCBI Taxonomy" id="181527"/>
    <lineage>
        <taxon>Eukaryota</taxon>
        <taxon>Fungi</taxon>
        <taxon>Dikarya</taxon>
        <taxon>Basidiomycota</taxon>
        <taxon>Agaricomycotina</taxon>
        <taxon>Agaricomycetes</taxon>
        <taxon>Agaricomycetidae</taxon>
        <taxon>Agaricales</taxon>
        <taxon>Pluteineae</taxon>
        <taxon>Pluteaceae</taxon>
        <taxon>Pluteus</taxon>
    </lineage>
</organism>
<gene>
    <name evidence="1" type="ORF">BDN72DRAFT_850942</name>
</gene>
<sequence>MASFPDQGRRRLFVWDAETGQRLRAFEHPDAIDPSDVLFSGFSHNGRLFLASRQGAYQIWNIHTPATFSPNQSHWYTEGGTETLFQCTSPPTPEQMAVRFDDETGWAVAGTGRLLFWVPPPLRQGLYTPGVQLAGIMSSESAPTILSTTGLDFSNFRYGSDWKDCFE</sequence>
<keyword evidence="2" id="KW-1185">Reference proteome</keyword>
<evidence type="ECO:0000313" key="1">
    <source>
        <dbReference type="EMBL" id="TFK59965.1"/>
    </source>
</evidence>